<sequence>MSLLRTQLLRARPLQALPLACCSSSSFSHQSPFPLFHTSSRMQSYKDDQDRTSLKPRPSDSTMSGSDDEVAECPTAFDPNVTDPETEYQTCWKTPTDNPLDASGANREISKGTSERSEEKQLPREGKSGTGKCSKQGKKSGRMTSSFPK</sequence>
<feature type="region of interest" description="Disordered" evidence="1">
    <location>
        <begin position="35"/>
        <end position="149"/>
    </location>
</feature>
<organism evidence="2 3">
    <name type="scientific">Triangularia verruculosa</name>
    <dbReference type="NCBI Taxonomy" id="2587418"/>
    <lineage>
        <taxon>Eukaryota</taxon>
        <taxon>Fungi</taxon>
        <taxon>Dikarya</taxon>
        <taxon>Ascomycota</taxon>
        <taxon>Pezizomycotina</taxon>
        <taxon>Sordariomycetes</taxon>
        <taxon>Sordariomycetidae</taxon>
        <taxon>Sordariales</taxon>
        <taxon>Podosporaceae</taxon>
        <taxon>Triangularia</taxon>
    </lineage>
</organism>
<comment type="caution">
    <text evidence="2">The sequence shown here is derived from an EMBL/GenBank/DDBJ whole genome shotgun (WGS) entry which is preliminary data.</text>
</comment>
<accession>A0AAN6XIT0</accession>
<feature type="compositionally biased region" description="Polar residues" evidence="1">
    <location>
        <begin position="87"/>
        <end position="97"/>
    </location>
</feature>
<keyword evidence="3" id="KW-1185">Reference proteome</keyword>
<reference evidence="2" key="1">
    <citation type="journal article" date="2023" name="Mol. Phylogenet. Evol.">
        <title>Genome-scale phylogeny and comparative genomics of the fungal order Sordariales.</title>
        <authorList>
            <person name="Hensen N."/>
            <person name="Bonometti L."/>
            <person name="Westerberg I."/>
            <person name="Brannstrom I.O."/>
            <person name="Guillou S."/>
            <person name="Cros-Aarteil S."/>
            <person name="Calhoun S."/>
            <person name="Haridas S."/>
            <person name="Kuo A."/>
            <person name="Mondo S."/>
            <person name="Pangilinan J."/>
            <person name="Riley R."/>
            <person name="LaButti K."/>
            <person name="Andreopoulos B."/>
            <person name="Lipzen A."/>
            <person name="Chen C."/>
            <person name="Yan M."/>
            <person name="Daum C."/>
            <person name="Ng V."/>
            <person name="Clum A."/>
            <person name="Steindorff A."/>
            <person name="Ohm R.A."/>
            <person name="Martin F."/>
            <person name="Silar P."/>
            <person name="Natvig D.O."/>
            <person name="Lalanne C."/>
            <person name="Gautier V."/>
            <person name="Ament-Velasquez S.L."/>
            <person name="Kruys A."/>
            <person name="Hutchinson M.I."/>
            <person name="Powell A.J."/>
            <person name="Barry K."/>
            <person name="Miller A.N."/>
            <person name="Grigoriev I.V."/>
            <person name="Debuchy R."/>
            <person name="Gladieux P."/>
            <person name="Hiltunen Thoren M."/>
            <person name="Johannesson H."/>
        </authorList>
    </citation>
    <scope>NUCLEOTIDE SEQUENCE</scope>
    <source>
        <strain evidence="2">CBS 315.58</strain>
    </source>
</reference>
<feature type="compositionally biased region" description="Basic and acidic residues" evidence="1">
    <location>
        <begin position="44"/>
        <end position="53"/>
    </location>
</feature>
<evidence type="ECO:0000313" key="2">
    <source>
        <dbReference type="EMBL" id="KAK4201056.1"/>
    </source>
</evidence>
<evidence type="ECO:0000256" key="1">
    <source>
        <dbReference type="SAM" id="MobiDB-lite"/>
    </source>
</evidence>
<dbReference type="PANTHER" id="PTHR42090:SF1">
    <property type="match status" value="1"/>
</dbReference>
<dbReference type="EMBL" id="MU863911">
    <property type="protein sequence ID" value="KAK4201056.1"/>
    <property type="molecule type" value="Genomic_DNA"/>
</dbReference>
<dbReference type="Proteomes" id="UP001303160">
    <property type="component" value="Unassembled WGS sequence"/>
</dbReference>
<reference evidence="2" key="2">
    <citation type="submission" date="2023-05" db="EMBL/GenBank/DDBJ databases">
        <authorList>
            <consortium name="Lawrence Berkeley National Laboratory"/>
            <person name="Steindorff A."/>
            <person name="Hensen N."/>
            <person name="Bonometti L."/>
            <person name="Westerberg I."/>
            <person name="Brannstrom I.O."/>
            <person name="Guillou S."/>
            <person name="Cros-Aarteil S."/>
            <person name="Calhoun S."/>
            <person name="Haridas S."/>
            <person name="Kuo A."/>
            <person name="Mondo S."/>
            <person name="Pangilinan J."/>
            <person name="Riley R."/>
            <person name="Labutti K."/>
            <person name="Andreopoulos B."/>
            <person name="Lipzen A."/>
            <person name="Chen C."/>
            <person name="Yanf M."/>
            <person name="Daum C."/>
            <person name="Ng V."/>
            <person name="Clum A."/>
            <person name="Ohm R."/>
            <person name="Martin F."/>
            <person name="Silar P."/>
            <person name="Natvig D."/>
            <person name="Lalanne C."/>
            <person name="Gautier V."/>
            <person name="Ament-Velasquez S.L."/>
            <person name="Kruys A."/>
            <person name="Hutchinson M.I."/>
            <person name="Powell A.J."/>
            <person name="Barry K."/>
            <person name="Miller A.N."/>
            <person name="Grigoriev I.V."/>
            <person name="Debuchy R."/>
            <person name="Gladieux P."/>
            <person name="Thoren M.H."/>
            <person name="Johannesson H."/>
        </authorList>
    </citation>
    <scope>NUCLEOTIDE SEQUENCE</scope>
    <source>
        <strain evidence="2">CBS 315.58</strain>
    </source>
</reference>
<evidence type="ECO:0000313" key="3">
    <source>
        <dbReference type="Proteomes" id="UP001303160"/>
    </source>
</evidence>
<feature type="compositionally biased region" description="Basic and acidic residues" evidence="1">
    <location>
        <begin position="108"/>
        <end position="127"/>
    </location>
</feature>
<dbReference type="AlphaFoldDB" id="A0AAN6XIT0"/>
<gene>
    <name evidence="2" type="ORF">QBC40DRAFT_264450</name>
</gene>
<dbReference type="PANTHER" id="PTHR42090">
    <property type="match status" value="1"/>
</dbReference>
<name>A0AAN6XIT0_9PEZI</name>
<protein>
    <submittedName>
        <fullName evidence="2">Uncharacterized protein</fullName>
    </submittedName>
</protein>
<proteinExistence type="predicted"/>